<dbReference type="InterPro" id="IPR008896">
    <property type="entry name" value="TIC214"/>
</dbReference>
<comment type="subcellular location">
    <subcellularLocation>
        <location evidence="1">Plastid</location>
        <location evidence="1">Chloroplast inner membrane</location>
    </subcellularLocation>
</comment>
<proteinExistence type="inferred from homology"/>
<dbReference type="GO" id="GO:0009706">
    <property type="term" value="C:chloroplast inner membrane"/>
    <property type="evidence" value="ECO:0007669"/>
    <property type="project" value="UniProtKB-SubCell"/>
</dbReference>
<feature type="transmembrane region" description="Helical" evidence="1">
    <location>
        <begin position="124"/>
        <end position="150"/>
    </location>
</feature>
<organism evidence="3">
    <name type="scientific">Trithuria filamentosa</name>
    <dbReference type="NCBI Taxonomy" id="658028"/>
    <lineage>
        <taxon>Eukaryota</taxon>
        <taxon>Viridiplantae</taxon>
        <taxon>Streptophyta</taxon>
        <taxon>Embryophyta</taxon>
        <taxon>Tracheophyta</taxon>
        <taxon>Spermatophyta</taxon>
        <taxon>Magnoliopsida</taxon>
        <taxon>Nymphaeales</taxon>
        <taxon>Hydatellaceae</taxon>
        <taxon>Trithuria</taxon>
    </lineage>
</organism>
<dbReference type="PANTHER" id="PTHR33163">
    <property type="entry name" value="PROTEIN TIC 214-RELATED"/>
    <property type="match status" value="1"/>
</dbReference>
<gene>
    <name evidence="3" type="primary">ycf1</name>
    <name evidence="1" type="synonym">TIC214</name>
</gene>
<keyword evidence="1" id="KW-0813">Transport</keyword>
<reference evidence="3" key="1">
    <citation type="journal article" date="2014" name="Syst. Biol.">
        <title>Another look at the root of the angiosperms reveals a familiar tale.</title>
        <authorList>
            <person name="Drew B.T."/>
            <person name="Ruhfel B.R."/>
            <person name="Smith S.A."/>
            <person name="Moore M.J."/>
            <person name="Briggs B.G."/>
            <person name="Gitzendanner M.A."/>
            <person name="Soltis P.S."/>
            <person name="Soltis D.E."/>
        </authorList>
    </citation>
    <scope>NUCLEOTIDE SEQUENCE</scope>
</reference>
<comment type="function">
    <text evidence="1">Involved in protein precursor import into chloroplasts. May be part of an intermediate translocation complex acting as a protein-conducting channel at the inner envelope.</text>
</comment>
<feature type="transmembrane region" description="Helical" evidence="1">
    <location>
        <begin position="208"/>
        <end position="230"/>
    </location>
</feature>
<dbReference type="PANTHER" id="PTHR33163:SF40">
    <property type="entry name" value="PROTEIN TIC 214"/>
    <property type="match status" value="1"/>
</dbReference>
<evidence type="ECO:0000313" key="3">
    <source>
        <dbReference type="EMBL" id="AHB38720.1"/>
    </source>
</evidence>
<feature type="region of interest" description="Disordered" evidence="2">
    <location>
        <begin position="1509"/>
        <end position="1536"/>
    </location>
</feature>
<feature type="transmembrane region" description="Helical" evidence="1">
    <location>
        <begin position="55"/>
        <end position="76"/>
    </location>
</feature>
<keyword evidence="1" id="KW-0812">Transmembrane</keyword>
<feature type="transmembrane region" description="Helical" evidence="1">
    <location>
        <begin position="162"/>
        <end position="187"/>
    </location>
</feature>
<dbReference type="EMBL" id="KF696682">
    <property type="protein sequence ID" value="AHB38701.1"/>
    <property type="molecule type" value="Genomic_DNA"/>
</dbReference>
<feature type="transmembrane region" description="Helical" evidence="1">
    <location>
        <begin position="82"/>
        <end position="103"/>
    </location>
</feature>
<keyword evidence="1" id="KW-0653">Protein transport</keyword>
<geneLocation type="chloroplast" evidence="3"/>
<feature type="region of interest" description="Disordered" evidence="2">
    <location>
        <begin position="241"/>
        <end position="291"/>
    </location>
</feature>
<feature type="region of interest" description="Disordered" evidence="2">
    <location>
        <begin position="311"/>
        <end position="330"/>
    </location>
</feature>
<keyword evidence="1" id="KW-1133">Transmembrane helix</keyword>
<protein>
    <recommendedName>
        <fullName evidence="1">Protein TIC 214</fullName>
    </recommendedName>
    <alternativeName>
        <fullName evidence="1">Translocon at the inner envelope membrane of chloroplasts 214</fullName>
    </alternativeName>
</protein>
<comment type="subunit">
    <text evidence="1">Part of the Tic complex.</text>
</comment>
<feature type="region of interest" description="Disordered" evidence="2">
    <location>
        <begin position="465"/>
        <end position="497"/>
    </location>
</feature>
<accession>V9PVY1</accession>
<feature type="transmembrane region" description="Helical" evidence="1">
    <location>
        <begin position="20"/>
        <end position="43"/>
    </location>
</feature>
<keyword evidence="1" id="KW-1001">Plastid inner membrane</keyword>
<dbReference type="EMBL" id="KF696682">
    <property type="protein sequence ID" value="AHB38720.1"/>
    <property type="molecule type" value="Genomic_DNA"/>
</dbReference>
<name>V9PVY1_9MAGN</name>
<feature type="region of interest" description="Disordered" evidence="2">
    <location>
        <begin position="1387"/>
        <end position="1412"/>
    </location>
</feature>
<keyword evidence="1 3" id="KW-0934">Plastid</keyword>
<dbReference type="Pfam" id="PF05758">
    <property type="entry name" value="Ycf1"/>
    <property type="match status" value="1"/>
</dbReference>
<sequence length="1733" mass="204924">MGRVTMNFMPSNVPGTRLTVVAFGSFYGLMTSVSISPAYLFFIRSILIKKTDKEEVAAVTGFVVGNLIVFMAIYFLPIHVALGRPHVFTLLPLPYLCSHYFFLSAKELVDDTQRDLKCVFLNNMFFKILNPFLLPSSTLARLVHVLLFRFPQHKELFLLSAFVGWFVGYMFFIKGLQFLLPYLWNFYWKRKPATELVFLRRQFSADQVFRAILFVILLIYVGRMPLPLLIPKNQIFSNSGELESPKEKKAKRKTKNLAERAKQKDDSEPEEEKETKNLAEPEEQTDDSEAKRKLKRTTLSFRFRKTPISSDAELQKRERKKGGGGKKEEPPFLCLSFSQRSLIGRRFFDPRRWKRPMRYIANHLFSNPVRNEMSQYFFQISTSAGKARISFTYPPSLSTFWDMLEENHWAHSDHPLVVSDPYKEWVDTNEQHRGDLAYEFVSRKAFLDEGALIFDVLEKSNRLYNQEDSKESKKKEEKKSNEEEQEEESTEYLPKWSDPSLNGPYRVTIHGKEFNSIEKKIDSMNRIPLKKVLLDRDQITHPTDQKKSDEFEVKEINKIVPRWVYKLTTDLIDQDHEELTEEDKEKLRKESFKKGLGLGNEKRDEEEFDLMTMAVYRNELVDRDQIVEERVVSKNDDEEEDEKDESYLEFVDEPDFDRSIIKWSMRSQRRKIVTLKSWQPNVTAPLFYHRHENIMPALSFFFGLFFDWDWSLLFDLSFDTSKIRRLFRNEVQNVLALVLALIKKIQSAYEKIGDEPGVEERNENEEEERRRTIDMWVEIIPSGQEIRTYMLLGQSILRKKIVLPSLIIFKNVLRKLLFQSPEWSQDWRALRKEKHYISTFTGIALSEFTGSIGTELFETELPENWEEDGIQIKIVFPFVLKPWRKSKKRAPHKARMKKDKAGGKKKITYRYLTVSGKETAIPLGSPVKRKHSFLKRILNSFQTKIRRVPTRFFLYLRKCLRMCLRMCLRIQIIREMVRMIIKIQRFFKEKTRRISDPSKNKEDYSNTIIPESTIRIGSMHGEDSSMKQRRIQDLDEKRIKTIDQINSIKERQKRMGTRDIAKRTESKKESLKILKKQESSQLITKWNDFRKSLIERIYMDIFLCIIPISKKNVPLFLDSTKTIINKYSSNNETGMDPISIIKDTLIIGKKNAKIHGDFSSLSQIYVFYKLLQTNWIPKSISEVLFQFQYYKRRLLKANPIITAEWKSWLRTCYPSHLSHLNWSKLAPREWRRWVNQWRRRVRVNQHGPIPNDDSEDSYEKYQGIGSDRQNQFGLLIYNIVSKRYRRYRDDLLAYQYFISNKSLFNQKSNRYESFFNHISEQYAITDKYVKEFHIYESLFNHISESRTLKITLSNYNDPNDRAENLDDRDENLDRKYVEFSHFLTRETKETRTKRDRGTNTKKNTETGPKKKDPFSLYLQMTTQKAEEKAEARFILFDWVGGPPGMVNSRWEWLRYTGFFPELLRLDYDRYMTEPWIIPIKLLLFSLNGNNPSDLSIGANQKESVELYTQKQHEETQKDQVNLSSREEEKVQNSVSDRVRKGNNLELTAMELASQNHEMKRKYKRGLGDFDQLVEQFFISQFGCYRSEFDEHMTNILFLGAIVAKTSGETEGQKTLQIILRKRRIDMWTVWIGLPRSPFPPLVNEDPPEFLIEPRTFAIQWDGIGIMYQTIAMSFAPKVKYLSNLNLGYEEKRQNSDFFLLDTIFAPRHNRKLTGYLGLYIFVVHLVYAARGGF</sequence>
<evidence type="ECO:0000256" key="1">
    <source>
        <dbReference type="RuleBase" id="RU364085"/>
    </source>
</evidence>
<keyword evidence="1" id="KW-0472">Membrane</keyword>
<dbReference type="GO" id="GO:0015031">
    <property type="term" value="P:protein transport"/>
    <property type="evidence" value="ECO:0007669"/>
    <property type="project" value="UniProtKB-KW"/>
</dbReference>
<evidence type="ECO:0000256" key="2">
    <source>
        <dbReference type="SAM" id="MobiDB-lite"/>
    </source>
</evidence>
<feature type="compositionally biased region" description="Basic and acidic residues" evidence="2">
    <location>
        <begin position="256"/>
        <end position="266"/>
    </location>
</feature>
<keyword evidence="1 3" id="KW-0150">Chloroplast</keyword>
<feature type="compositionally biased region" description="Basic and acidic residues" evidence="2">
    <location>
        <begin position="465"/>
        <end position="482"/>
    </location>
</feature>
<comment type="similarity">
    <text evidence="1">Belongs to the TIC214 family.</text>
</comment>